<reference evidence="4" key="1">
    <citation type="submission" date="2015-11" db="EMBL/GenBank/DDBJ databases">
        <title>De novo transcriptome assembly of four potential Pierce s Disease insect vectors from Arizona vineyards.</title>
        <authorList>
            <person name="Tassone E.E."/>
        </authorList>
    </citation>
    <scope>NUCLEOTIDE SEQUENCE</scope>
</reference>
<dbReference type="GO" id="GO:0005634">
    <property type="term" value="C:nucleus"/>
    <property type="evidence" value="ECO:0007669"/>
    <property type="project" value="UniProtKB-SubCell"/>
</dbReference>
<comment type="subcellular location">
    <subcellularLocation>
        <location evidence="2">Nucleus</location>
    </subcellularLocation>
</comment>
<sequence>MSDKRKFDMASDRFSYNSSVRKPETLLRLDQVERTVSLCKRTEIIRDGKKFPVFQKPCVIGVFSVDENRRFLPNESQLKYLYWNKSSEEPTCKKVKFDLNEGIKHCVRKDESVNEKLDHIFCWLRAEGNQKEECVKADIICFRGLLTTIMSTPYEQQEGWIICATKRNNTIFLCAFDTEKRIRERKNATEKLKTFQSWGYKFEQFMLAEEPGQEPDTKRPVVEAEELACVFRSKLNSHSLVYVAEMDGVHSDEPVDAAALKSNIVSFVELKTSRHIETQRQDTNFKRYKLLKWWCQSFLVGIETIYCGFRDDDGIVSTIKEYKVRDLPKMAKGLWDPCVCMNFCAQFLDFVKTCVQESTNQDALWKFEWTPGNSIMGREVNRNSEFAFVPDWYSADATQQ</sequence>
<keyword evidence="2" id="KW-0539">Nucleus</keyword>
<name>A0A1B6F1N5_9HEMI</name>
<dbReference type="GO" id="GO:0000956">
    <property type="term" value="P:nuclear-transcribed mRNA catabolic process"/>
    <property type="evidence" value="ECO:0007669"/>
    <property type="project" value="TreeGrafter"/>
</dbReference>
<evidence type="ECO:0000313" key="4">
    <source>
        <dbReference type="EMBL" id="JAS44162.1"/>
    </source>
</evidence>
<dbReference type="GO" id="GO:0000166">
    <property type="term" value="F:nucleotide binding"/>
    <property type="evidence" value="ECO:0007669"/>
    <property type="project" value="UniProtKB-KW"/>
</dbReference>
<dbReference type="GO" id="GO:0046872">
    <property type="term" value="F:metal ion binding"/>
    <property type="evidence" value="ECO:0007669"/>
    <property type="project" value="UniProtKB-KW"/>
</dbReference>
<gene>
    <name evidence="4" type="ORF">g.12069</name>
</gene>
<dbReference type="InterPro" id="IPR039039">
    <property type="entry name" value="RAI1-like_fam"/>
</dbReference>
<comment type="similarity">
    <text evidence="1 2">Belongs to the DXO/Dom3Z family.</text>
</comment>
<keyword evidence="2" id="KW-0694">RNA-binding</keyword>
<keyword evidence="2" id="KW-0378">Hydrolase</keyword>
<accession>A0A1B6F1N5</accession>
<proteinExistence type="inferred from homology"/>
<dbReference type="GO" id="GO:0005829">
    <property type="term" value="C:cytosol"/>
    <property type="evidence" value="ECO:0007669"/>
    <property type="project" value="TreeGrafter"/>
</dbReference>
<dbReference type="EC" id="3.6.1.-" evidence="2"/>
<feature type="domain" description="RAI1-like" evidence="3">
    <location>
        <begin position="55"/>
        <end position="393"/>
    </location>
</feature>
<dbReference type="Pfam" id="PF08652">
    <property type="entry name" value="RAI1"/>
    <property type="match status" value="1"/>
</dbReference>
<dbReference type="PANTHER" id="PTHR12395">
    <property type="entry name" value="DOM-3 RELATED"/>
    <property type="match status" value="1"/>
</dbReference>
<keyword evidence="2" id="KW-0479">Metal-binding</keyword>
<dbReference type="GO" id="GO:0004518">
    <property type="term" value="F:nuclease activity"/>
    <property type="evidence" value="ECO:0007669"/>
    <property type="project" value="UniProtKB-KW"/>
</dbReference>
<keyword evidence="2" id="KW-0540">Nuclease</keyword>
<dbReference type="GO" id="GO:0110155">
    <property type="term" value="P:NAD-cap decapping"/>
    <property type="evidence" value="ECO:0007669"/>
    <property type="project" value="TreeGrafter"/>
</dbReference>
<dbReference type="GO" id="GO:0034353">
    <property type="term" value="F:mRNA 5'-diphosphatase activity"/>
    <property type="evidence" value="ECO:0007669"/>
    <property type="project" value="TreeGrafter"/>
</dbReference>
<protein>
    <recommendedName>
        <fullName evidence="2">Decapping nuclease</fullName>
        <ecNumber evidence="2">3.6.1.-</ecNumber>
    </recommendedName>
</protein>
<keyword evidence="2" id="KW-0547">Nucleotide-binding</keyword>
<dbReference type="AlphaFoldDB" id="A0A1B6F1N5"/>
<organism evidence="4">
    <name type="scientific">Cuerna arida</name>
    <dbReference type="NCBI Taxonomy" id="1464854"/>
    <lineage>
        <taxon>Eukaryota</taxon>
        <taxon>Metazoa</taxon>
        <taxon>Ecdysozoa</taxon>
        <taxon>Arthropoda</taxon>
        <taxon>Hexapoda</taxon>
        <taxon>Insecta</taxon>
        <taxon>Pterygota</taxon>
        <taxon>Neoptera</taxon>
        <taxon>Paraneoptera</taxon>
        <taxon>Hemiptera</taxon>
        <taxon>Auchenorrhyncha</taxon>
        <taxon>Membracoidea</taxon>
        <taxon>Cicadellidae</taxon>
        <taxon>Cicadellinae</taxon>
        <taxon>Proconiini</taxon>
        <taxon>Cuerna</taxon>
    </lineage>
</organism>
<comment type="function">
    <text evidence="2">Decapping enzyme for NAD-capped RNAs: specifically hydrolyzes the nicotinamide adenine dinucleotide (NAD) cap from a subset of RNAs by removing the entire NAD moiety from the 5'-end of an NAD-capped RNA.</text>
</comment>
<evidence type="ECO:0000259" key="3">
    <source>
        <dbReference type="Pfam" id="PF08652"/>
    </source>
</evidence>
<dbReference type="GO" id="GO:0003723">
    <property type="term" value="F:RNA binding"/>
    <property type="evidence" value="ECO:0007669"/>
    <property type="project" value="UniProtKB-KW"/>
</dbReference>
<evidence type="ECO:0000256" key="2">
    <source>
        <dbReference type="RuleBase" id="RU367113"/>
    </source>
</evidence>
<dbReference type="EMBL" id="GECZ01025607">
    <property type="protein sequence ID" value="JAS44162.1"/>
    <property type="molecule type" value="Transcribed_RNA"/>
</dbReference>
<dbReference type="InterPro" id="IPR013961">
    <property type="entry name" value="RAI1"/>
</dbReference>
<dbReference type="PANTHER" id="PTHR12395:SF9">
    <property type="entry name" value="DECAPPING AND EXORIBONUCLEASE PROTEIN"/>
    <property type="match status" value="1"/>
</dbReference>
<evidence type="ECO:0000256" key="1">
    <source>
        <dbReference type="ARBA" id="ARBA00006562"/>
    </source>
</evidence>
<comment type="cofactor">
    <cofactor evidence="2">
        <name>a divalent metal cation</name>
        <dbReference type="ChEBI" id="CHEBI:60240"/>
    </cofactor>
</comment>